<accession>A0A7X9RRG2</accession>
<keyword evidence="3" id="KW-1185">Reference proteome</keyword>
<keyword evidence="1" id="KW-0812">Transmembrane</keyword>
<reference evidence="2 3" key="1">
    <citation type="submission" date="2020-04" db="EMBL/GenBank/DDBJ databases">
        <title>Flammeovirga sp. SR4, a novel species isolated from seawater.</title>
        <authorList>
            <person name="Wang X."/>
        </authorList>
    </citation>
    <scope>NUCLEOTIDE SEQUENCE [LARGE SCALE GENOMIC DNA]</scope>
    <source>
        <strain evidence="2 3">ATCC 23126</strain>
    </source>
</reference>
<evidence type="ECO:0000313" key="2">
    <source>
        <dbReference type="EMBL" id="NME67833.1"/>
    </source>
</evidence>
<proteinExistence type="predicted"/>
<keyword evidence="1" id="KW-0472">Membrane</keyword>
<dbReference type="RefSeq" id="WP_156152505.1">
    <property type="nucleotide sequence ID" value="NZ_JABANE010000015.1"/>
</dbReference>
<protein>
    <recommendedName>
        <fullName evidence="4">FeoB-associated Cys-rich membrane protein</fullName>
    </recommendedName>
</protein>
<name>A0A7X9RRG2_9BACT</name>
<gene>
    <name evidence="2" type="ORF">HHU12_07655</name>
</gene>
<dbReference type="Proteomes" id="UP000576082">
    <property type="component" value="Unassembled WGS sequence"/>
</dbReference>
<organism evidence="2 3">
    <name type="scientific">Flammeovirga aprica JL-4</name>
    <dbReference type="NCBI Taxonomy" id="694437"/>
    <lineage>
        <taxon>Bacteria</taxon>
        <taxon>Pseudomonadati</taxon>
        <taxon>Bacteroidota</taxon>
        <taxon>Cytophagia</taxon>
        <taxon>Cytophagales</taxon>
        <taxon>Flammeovirgaceae</taxon>
        <taxon>Flammeovirga</taxon>
    </lineage>
</organism>
<sequence>MLIKYFTALLILVVILVAWIVVQSLWGQLFKEELNDEDVLKHRSQCGSCSCGAVCKKQFKKANV</sequence>
<feature type="transmembrane region" description="Helical" evidence="1">
    <location>
        <begin position="6"/>
        <end position="26"/>
    </location>
</feature>
<evidence type="ECO:0008006" key="4">
    <source>
        <dbReference type="Google" id="ProtNLM"/>
    </source>
</evidence>
<evidence type="ECO:0000313" key="3">
    <source>
        <dbReference type="Proteomes" id="UP000576082"/>
    </source>
</evidence>
<dbReference type="EMBL" id="JABANE010000015">
    <property type="protein sequence ID" value="NME67833.1"/>
    <property type="molecule type" value="Genomic_DNA"/>
</dbReference>
<evidence type="ECO:0000256" key="1">
    <source>
        <dbReference type="SAM" id="Phobius"/>
    </source>
</evidence>
<dbReference type="AlphaFoldDB" id="A0A7X9RRG2"/>
<comment type="caution">
    <text evidence="2">The sequence shown here is derived from an EMBL/GenBank/DDBJ whole genome shotgun (WGS) entry which is preliminary data.</text>
</comment>
<keyword evidence="1" id="KW-1133">Transmembrane helix</keyword>